<dbReference type="PANTHER" id="PTHR42280">
    <property type="entry name" value="CITG FAMILY PROTEIN"/>
    <property type="match status" value="1"/>
</dbReference>
<dbReference type="AlphaFoldDB" id="A0A133V156"/>
<accession>A0A133V156</accession>
<dbReference type="Gene3D" id="1.10.4200.10">
    <property type="entry name" value="Triphosphoribosyl-dephospho-CoA protein"/>
    <property type="match status" value="1"/>
</dbReference>
<organism evidence="1 2">
    <name type="scientific">candidate division MSBL1 archaeon SCGC-AAA261C02</name>
    <dbReference type="NCBI Taxonomy" id="1698272"/>
    <lineage>
        <taxon>Archaea</taxon>
        <taxon>Methanobacteriati</taxon>
        <taxon>Methanobacteriota</taxon>
        <taxon>candidate division MSBL1</taxon>
    </lineage>
</organism>
<gene>
    <name evidence="1" type="ORF">AKJ42_01530</name>
</gene>
<dbReference type="GO" id="GO:0046917">
    <property type="term" value="F:triphosphoribosyl-dephospho-CoA synthase activity"/>
    <property type="evidence" value="ECO:0007669"/>
    <property type="project" value="InterPro"/>
</dbReference>
<dbReference type="PATRIC" id="fig|1698272.3.peg.110"/>
<dbReference type="InterPro" id="IPR002736">
    <property type="entry name" value="CitG"/>
</dbReference>
<dbReference type="Pfam" id="PF01874">
    <property type="entry name" value="CitG"/>
    <property type="match status" value="1"/>
</dbReference>
<evidence type="ECO:0000313" key="2">
    <source>
        <dbReference type="Proteomes" id="UP000070520"/>
    </source>
</evidence>
<dbReference type="GO" id="GO:0005524">
    <property type="term" value="F:ATP binding"/>
    <property type="evidence" value="ECO:0007669"/>
    <property type="project" value="InterPro"/>
</dbReference>
<protein>
    <recommendedName>
        <fullName evidence="3">ATP--dephospho-CoA triphosphoribosyl transferase CitG</fullName>
    </recommendedName>
</protein>
<sequence>MNKDEVIRICQLASALEVSAHPKPGNVHRYSNLKEETFGQFITGAIVIGPSLRKAVEKGFNAGEEKLEVSNIQVGDMIKEGVSATRTWARENTNLGTLLLLTPLAAAGGMTIAKETRHTAGKLRENLSNVLRSTDSVDALNVYDAILISGARGLGDVARLSVKDEASKEEIAREDITLYEIMEISSDWDMIAKEWVTDMQVTFEEGFPLLKKFYGEKKDLNAAIVQTFLKILSTHPDSFIRRRHGERIAKKTSERAKTVIEEGGAFTPDGRSVINKLDKQLKEKNINPGTTADLIASSLMVALFDGLKPKL</sequence>
<keyword evidence="2" id="KW-1185">Reference proteome</keyword>
<proteinExistence type="predicted"/>
<evidence type="ECO:0000313" key="1">
    <source>
        <dbReference type="EMBL" id="KXB00174.1"/>
    </source>
</evidence>
<dbReference type="Proteomes" id="UP000070520">
    <property type="component" value="Unassembled WGS sequence"/>
</dbReference>
<dbReference type="PANTHER" id="PTHR42280:SF1">
    <property type="entry name" value="CITG FAMILY PROTEIN"/>
    <property type="match status" value="1"/>
</dbReference>
<comment type="caution">
    <text evidence="1">The sequence shown here is derived from an EMBL/GenBank/DDBJ whole genome shotgun (WGS) entry which is preliminary data.</text>
</comment>
<evidence type="ECO:0008006" key="3">
    <source>
        <dbReference type="Google" id="ProtNLM"/>
    </source>
</evidence>
<dbReference type="EMBL" id="LHXW01000011">
    <property type="protein sequence ID" value="KXB00174.1"/>
    <property type="molecule type" value="Genomic_DNA"/>
</dbReference>
<reference evidence="1 2" key="1">
    <citation type="journal article" date="2016" name="Sci. Rep.">
        <title>Metabolic traits of an uncultured archaeal lineage -MSBL1- from brine pools of the Red Sea.</title>
        <authorList>
            <person name="Mwirichia R."/>
            <person name="Alam I."/>
            <person name="Rashid M."/>
            <person name="Vinu M."/>
            <person name="Ba-Alawi W."/>
            <person name="Anthony Kamau A."/>
            <person name="Kamanda Ngugi D."/>
            <person name="Goker M."/>
            <person name="Klenk H.P."/>
            <person name="Bajic V."/>
            <person name="Stingl U."/>
        </authorList>
    </citation>
    <scope>NUCLEOTIDE SEQUENCE [LARGE SCALE GENOMIC DNA]</scope>
    <source>
        <strain evidence="1">SCGC-AAA261C02</strain>
    </source>
</reference>
<name>A0A133V156_9EURY</name>